<evidence type="ECO:0000256" key="6">
    <source>
        <dbReference type="ARBA" id="ARBA00022692"/>
    </source>
</evidence>
<keyword evidence="8" id="KW-0418">Kinase</keyword>
<comment type="subcellular location">
    <subcellularLocation>
        <location evidence="2">Membrane</location>
        <topology evidence="2">Multi-pass membrane protein</topology>
    </subcellularLocation>
</comment>
<evidence type="ECO:0000256" key="10">
    <source>
        <dbReference type="ARBA" id="ARBA00022989"/>
    </source>
</evidence>
<dbReference type="PROSITE" id="PS50109">
    <property type="entry name" value="HIS_KIN"/>
    <property type="match status" value="1"/>
</dbReference>
<evidence type="ECO:0000256" key="11">
    <source>
        <dbReference type="ARBA" id="ARBA00023012"/>
    </source>
</evidence>
<evidence type="ECO:0000256" key="14">
    <source>
        <dbReference type="SAM" id="MobiDB-lite"/>
    </source>
</evidence>
<dbReference type="Gene3D" id="3.30.450.20">
    <property type="entry name" value="PAS domain"/>
    <property type="match status" value="1"/>
</dbReference>
<feature type="compositionally biased region" description="Pro residues" evidence="14">
    <location>
        <begin position="442"/>
        <end position="451"/>
    </location>
</feature>
<dbReference type="SMART" id="SM00387">
    <property type="entry name" value="HATPase_c"/>
    <property type="match status" value="1"/>
</dbReference>
<dbReference type="InterPro" id="IPR003661">
    <property type="entry name" value="HisK_dim/P_dom"/>
</dbReference>
<protein>
    <recommendedName>
        <fullName evidence="3">histidine kinase</fullName>
        <ecNumber evidence="3">2.7.13.3</ecNumber>
    </recommendedName>
</protein>
<dbReference type="SUPFAM" id="SSF55874">
    <property type="entry name" value="ATPase domain of HSP90 chaperone/DNA topoisomerase II/histidine kinase"/>
    <property type="match status" value="1"/>
</dbReference>
<name>A0A1U7H4U8_9CYAN</name>
<dbReference type="PANTHER" id="PTHR43304">
    <property type="entry name" value="PHYTOCHROME-LIKE PROTEIN CPH1"/>
    <property type="match status" value="1"/>
</dbReference>
<keyword evidence="10 15" id="KW-1133">Transmembrane helix</keyword>
<dbReference type="InterPro" id="IPR005467">
    <property type="entry name" value="His_kinase_dom"/>
</dbReference>
<comment type="caution">
    <text evidence="19">The sequence shown here is derived from an EMBL/GenBank/DDBJ whole genome shotgun (WGS) entry which is preliminary data.</text>
</comment>
<dbReference type="GO" id="GO:0016020">
    <property type="term" value="C:membrane"/>
    <property type="evidence" value="ECO:0007669"/>
    <property type="project" value="UniProtKB-SubCell"/>
</dbReference>
<evidence type="ECO:0000256" key="8">
    <source>
        <dbReference type="ARBA" id="ARBA00022777"/>
    </source>
</evidence>
<dbReference type="FunFam" id="1.10.287.130:FF:000070">
    <property type="entry name" value="Histidine kinase sensor protein"/>
    <property type="match status" value="1"/>
</dbReference>
<keyword evidence="20" id="KW-1185">Reference proteome</keyword>
<evidence type="ECO:0000256" key="1">
    <source>
        <dbReference type="ARBA" id="ARBA00000085"/>
    </source>
</evidence>
<dbReference type="SUPFAM" id="SSF55785">
    <property type="entry name" value="PYP-like sensor domain (PAS domain)"/>
    <property type="match status" value="1"/>
</dbReference>
<feature type="domain" description="PAS" evidence="17">
    <location>
        <begin position="134"/>
        <end position="204"/>
    </location>
</feature>
<dbReference type="InterPro" id="IPR038318">
    <property type="entry name" value="KdpD_sf"/>
</dbReference>
<dbReference type="CDD" id="cd00082">
    <property type="entry name" value="HisKA"/>
    <property type="match status" value="1"/>
</dbReference>
<evidence type="ECO:0000256" key="7">
    <source>
        <dbReference type="ARBA" id="ARBA00022741"/>
    </source>
</evidence>
<evidence type="ECO:0000259" key="16">
    <source>
        <dbReference type="PROSITE" id="PS50109"/>
    </source>
</evidence>
<feature type="transmembrane region" description="Helical" evidence="15">
    <location>
        <begin position="88"/>
        <end position="107"/>
    </location>
</feature>
<dbReference type="InterPro" id="IPR003594">
    <property type="entry name" value="HATPase_dom"/>
</dbReference>
<dbReference type="PRINTS" id="PR00344">
    <property type="entry name" value="BCTRLSENSOR"/>
</dbReference>
<evidence type="ECO:0000313" key="20">
    <source>
        <dbReference type="Proteomes" id="UP000186391"/>
    </source>
</evidence>
<dbReference type="SMART" id="SM00091">
    <property type="entry name" value="PAS"/>
    <property type="match status" value="1"/>
</dbReference>
<dbReference type="EC" id="2.7.13.3" evidence="3"/>
<evidence type="ECO:0000256" key="13">
    <source>
        <dbReference type="SAM" id="Coils"/>
    </source>
</evidence>
<dbReference type="AlphaFoldDB" id="A0A1U7H4U8"/>
<evidence type="ECO:0000259" key="17">
    <source>
        <dbReference type="PROSITE" id="PS50112"/>
    </source>
</evidence>
<dbReference type="OrthoDB" id="9808408at2"/>
<evidence type="ECO:0000256" key="4">
    <source>
        <dbReference type="ARBA" id="ARBA00022553"/>
    </source>
</evidence>
<feature type="domain" description="PAC" evidence="18">
    <location>
        <begin position="206"/>
        <end position="258"/>
    </location>
</feature>
<dbReference type="PROSITE" id="PS50113">
    <property type="entry name" value="PAC"/>
    <property type="match status" value="1"/>
</dbReference>
<dbReference type="Pfam" id="PF08448">
    <property type="entry name" value="PAS_4"/>
    <property type="match status" value="1"/>
</dbReference>
<evidence type="ECO:0000256" key="5">
    <source>
        <dbReference type="ARBA" id="ARBA00022679"/>
    </source>
</evidence>
<dbReference type="SMART" id="SM00388">
    <property type="entry name" value="HisKA"/>
    <property type="match status" value="1"/>
</dbReference>
<feature type="region of interest" description="Disordered" evidence="14">
    <location>
        <begin position="427"/>
        <end position="475"/>
    </location>
</feature>
<evidence type="ECO:0000313" key="19">
    <source>
        <dbReference type="EMBL" id="OKH16246.1"/>
    </source>
</evidence>
<keyword evidence="7" id="KW-0547">Nucleotide-binding</keyword>
<dbReference type="PROSITE" id="PS50112">
    <property type="entry name" value="PAS"/>
    <property type="match status" value="1"/>
</dbReference>
<dbReference type="CDD" id="cd00130">
    <property type="entry name" value="PAS"/>
    <property type="match status" value="1"/>
</dbReference>
<dbReference type="InterPro" id="IPR025201">
    <property type="entry name" value="KdpD_TM"/>
</dbReference>
<dbReference type="Pfam" id="PF00512">
    <property type="entry name" value="HisKA"/>
    <property type="match status" value="1"/>
</dbReference>
<dbReference type="Gene3D" id="3.30.565.10">
    <property type="entry name" value="Histidine kinase-like ATPase, C-terminal domain"/>
    <property type="match status" value="1"/>
</dbReference>
<evidence type="ECO:0000256" key="9">
    <source>
        <dbReference type="ARBA" id="ARBA00022840"/>
    </source>
</evidence>
<organism evidence="19 20">
    <name type="scientific">Fischerella major NIES-592</name>
    <dbReference type="NCBI Taxonomy" id="210994"/>
    <lineage>
        <taxon>Bacteria</taxon>
        <taxon>Bacillati</taxon>
        <taxon>Cyanobacteriota</taxon>
        <taxon>Cyanophyceae</taxon>
        <taxon>Nostocales</taxon>
        <taxon>Hapalosiphonaceae</taxon>
        <taxon>Fischerella</taxon>
    </lineage>
</organism>
<dbReference type="Gene3D" id="1.10.287.130">
    <property type="match status" value="1"/>
</dbReference>
<feature type="coiled-coil region" evidence="13">
    <location>
        <begin position="249"/>
        <end position="280"/>
    </location>
</feature>
<keyword evidence="13" id="KW-0175">Coiled coil</keyword>
<dbReference type="InterPro" id="IPR036890">
    <property type="entry name" value="HATPase_C_sf"/>
</dbReference>
<dbReference type="PANTHER" id="PTHR43304:SF1">
    <property type="entry name" value="PAC DOMAIN-CONTAINING PROTEIN"/>
    <property type="match status" value="1"/>
</dbReference>
<keyword evidence="12 15" id="KW-0472">Membrane</keyword>
<keyword evidence="9" id="KW-0067">ATP-binding</keyword>
<evidence type="ECO:0000256" key="15">
    <source>
        <dbReference type="SAM" id="Phobius"/>
    </source>
</evidence>
<dbReference type="EMBL" id="MRCA01000001">
    <property type="protein sequence ID" value="OKH16246.1"/>
    <property type="molecule type" value="Genomic_DNA"/>
</dbReference>
<dbReference type="SUPFAM" id="SSF47384">
    <property type="entry name" value="Homodimeric domain of signal transducing histidine kinase"/>
    <property type="match status" value="1"/>
</dbReference>
<dbReference type="RefSeq" id="WP_073554654.1">
    <property type="nucleotide sequence ID" value="NZ_MRCA01000001.1"/>
</dbReference>
<keyword evidence="6 15" id="KW-0812">Transmembrane</keyword>
<feature type="transmembrane region" description="Helical" evidence="15">
    <location>
        <begin position="53"/>
        <end position="76"/>
    </location>
</feature>
<feature type="domain" description="Histidine kinase" evidence="16">
    <location>
        <begin position="287"/>
        <end position="555"/>
    </location>
</feature>
<evidence type="ECO:0000256" key="12">
    <source>
        <dbReference type="ARBA" id="ARBA00023136"/>
    </source>
</evidence>
<gene>
    <name evidence="19" type="ORF">NIES592_00820</name>
</gene>
<keyword evidence="5" id="KW-0808">Transferase</keyword>
<feature type="transmembrane region" description="Helical" evidence="15">
    <location>
        <begin position="12"/>
        <end position="33"/>
    </location>
</feature>
<dbReference type="InterPro" id="IPR052162">
    <property type="entry name" value="Sensor_kinase/Photoreceptor"/>
</dbReference>
<keyword evidence="4" id="KW-0597">Phosphoprotein</keyword>
<dbReference type="NCBIfam" id="TIGR00229">
    <property type="entry name" value="sensory_box"/>
    <property type="match status" value="1"/>
</dbReference>
<reference evidence="19 20" key="1">
    <citation type="submission" date="2016-11" db="EMBL/GenBank/DDBJ databases">
        <title>Draft Genome Sequences of Nine Cyanobacterial Strains from Diverse Habitats.</title>
        <authorList>
            <person name="Zhu T."/>
            <person name="Hou S."/>
            <person name="Lu X."/>
            <person name="Hess W.R."/>
        </authorList>
    </citation>
    <scope>NUCLEOTIDE SEQUENCE [LARGE SCALE GENOMIC DNA]</scope>
    <source>
        <strain evidence="19 20">NIES-592</strain>
    </source>
</reference>
<dbReference type="InterPro" id="IPR000700">
    <property type="entry name" value="PAS-assoc_C"/>
</dbReference>
<dbReference type="Pfam" id="PF02518">
    <property type="entry name" value="HATPase_c"/>
    <property type="match status" value="1"/>
</dbReference>
<accession>A0A1U7H4U8</accession>
<dbReference type="InterPro" id="IPR013656">
    <property type="entry name" value="PAS_4"/>
</dbReference>
<dbReference type="InterPro" id="IPR000014">
    <property type="entry name" value="PAS"/>
</dbReference>
<comment type="catalytic activity">
    <reaction evidence="1">
        <text>ATP + protein L-histidine = ADP + protein N-phospho-L-histidine.</text>
        <dbReference type="EC" id="2.7.13.3"/>
    </reaction>
</comment>
<dbReference type="InterPro" id="IPR036097">
    <property type="entry name" value="HisK_dim/P_sf"/>
</dbReference>
<dbReference type="Gene3D" id="1.20.120.620">
    <property type="entry name" value="Backbone structure of the membrane domain of e. Coli histidine kinase receptor kdpd"/>
    <property type="match status" value="1"/>
</dbReference>
<dbReference type="GO" id="GO:0000155">
    <property type="term" value="F:phosphorelay sensor kinase activity"/>
    <property type="evidence" value="ECO:0007669"/>
    <property type="project" value="InterPro"/>
</dbReference>
<keyword evidence="11" id="KW-0902">Two-component regulatory system</keyword>
<evidence type="ECO:0000256" key="3">
    <source>
        <dbReference type="ARBA" id="ARBA00012438"/>
    </source>
</evidence>
<dbReference type="GO" id="GO:0005524">
    <property type="term" value="F:ATP binding"/>
    <property type="evidence" value="ECO:0007669"/>
    <property type="project" value="UniProtKB-KW"/>
</dbReference>
<dbReference type="Proteomes" id="UP000186391">
    <property type="component" value="Unassembled WGS sequence"/>
</dbReference>
<dbReference type="InterPro" id="IPR004358">
    <property type="entry name" value="Sig_transdc_His_kin-like_C"/>
</dbReference>
<sequence length="559" mass="62569">MLRGKSRIFWRYSIAVLTVAIALLGKLLLNYWSGQLRETPFLLFFAAIMATSHYGGVGPGILAVVLSGLLSSYFFLNPIKSLFSSNPWINLQLVIFLLEGLFIVSIINSLKTSRRNTQIISQKLLLSEDKSRQHQDLLHLIANSLPVCISYIDSQQRYQFINKTYNTWFGFSPEEIYGKHLVEVVGEAAYQIIKDKVERALAGNLVEYEAELPYREGGTRYINAILVPDIAEDGSVRGYCGLVIDISDRKRAETEIKQLNENLEQKVKERTIQLQEVNRELEAFTYTVSHDLRAPLRAMQGLAQALQEDYSSYLDETGQEYTKRIVTAAARMDTLILDLLAYSRLGRSEIWLQRLSLDSAIAEVLKELQPEIQVAQAHITIESPLPIVKAHRTILVQVLINLISNAIKFVNADVQPQVRIWAEERVGEEGGQGGQGGVNSPHTPPHLPTAPNPHSLSVVGAPSSPPPHLPTSSKTSTSKKWVRLWVEDNGIGIANQHQERIFRTFERLHGIESYPGTGIGLAIIKRGIERMGGRVGVESQLGQGSRFWIELPQDDSNSQ</sequence>
<dbReference type="Pfam" id="PF13493">
    <property type="entry name" value="DUF4118"/>
    <property type="match status" value="1"/>
</dbReference>
<proteinExistence type="predicted"/>
<dbReference type="InterPro" id="IPR035965">
    <property type="entry name" value="PAS-like_dom_sf"/>
</dbReference>
<evidence type="ECO:0000259" key="18">
    <source>
        <dbReference type="PROSITE" id="PS50113"/>
    </source>
</evidence>
<evidence type="ECO:0000256" key="2">
    <source>
        <dbReference type="ARBA" id="ARBA00004141"/>
    </source>
</evidence>